<organism evidence="1 2">
    <name type="scientific">Pseudomonas asplenii</name>
    <dbReference type="NCBI Taxonomy" id="53407"/>
    <lineage>
        <taxon>Bacteria</taxon>
        <taxon>Pseudomonadati</taxon>
        <taxon>Pseudomonadota</taxon>
        <taxon>Gammaproteobacteria</taxon>
        <taxon>Pseudomonadales</taxon>
        <taxon>Pseudomonadaceae</taxon>
        <taxon>Pseudomonas</taxon>
    </lineage>
</organism>
<reference evidence="1 2" key="1">
    <citation type="submission" date="2016-10" db="EMBL/GenBank/DDBJ databases">
        <authorList>
            <person name="de Groot N.N."/>
        </authorList>
    </citation>
    <scope>NUCLEOTIDE SEQUENCE [LARGE SCALE GENOMIC DNA]</scope>
    <source>
        <strain evidence="1 2">LMG 2158</strain>
    </source>
</reference>
<protein>
    <submittedName>
        <fullName evidence="1">Abortive infection bacteriophage resistance protein</fullName>
    </submittedName>
</protein>
<evidence type="ECO:0000313" key="1">
    <source>
        <dbReference type="EMBL" id="SEI14851.1"/>
    </source>
</evidence>
<dbReference type="Pfam" id="PF07751">
    <property type="entry name" value="Abi_2"/>
    <property type="match status" value="1"/>
</dbReference>
<name>A0A1H6NHJ6_9PSED</name>
<dbReference type="InterPro" id="IPR011664">
    <property type="entry name" value="Abi_system_AbiD/AbiF-like"/>
</dbReference>
<dbReference type="AlphaFoldDB" id="A0A1H6NHJ6"/>
<proteinExistence type="predicted"/>
<dbReference type="Proteomes" id="UP000182272">
    <property type="component" value="Chromosome I"/>
</dbReference>
<dbReference type="RefSeq" id="WP_029530041.1">
    <property type="nucleotide sequence ID" value="NZ_LT629972.1"/>
</dbReference>
<dbReference type="EMBL" id="LT629972">
    <property type="protein sequence ID" value="SEI14851.1"/>
    <property type="molecule type" value="Genomic_DNA"/>
</dbReference>
<evidence type="ECO:0000313" key="2">
    <source>
        <dbReference type="Proteomes" id="UP000182272"/>
    </source>
</evidence>
<sequence length="328" mass="38074">MLAPKPFRTYPDLVTLLTLRNMHIADPARAERKLAQLGYYRLSGYWYPAREFDWDPATNQAKICSISGKPLRQDLFVAGADFDDAVALYQFDKHLRLLMLDAIERLEVNLKSVIAHVVGYHHPMAYTDPKFIQPKHTKNFTSRGKVRNKWNEWMARQQELLNRSTEDSIEWHRRSGRPIPFWVAVEAWDFGALSRYFEMLNGTYQNQILARFALTDARIFARWLQEINLLRNRCAHHTRIWNQVSRNPLSTLLTEPYFIALNLEANALSRLYGLVSIIWFLLQKIAPRSHWIKDIADLVDTKPGLPGCTFASFGLPAETGFPRQVFGI</sequence>
<accession>A0A1H6NHJ6</accession>
<gene>
    <name evidence="1" type="ORF">SAMN05216581_2845</name>
</gene>